<name>X1VWS4_9ZZZZ</name>
<evidence type="ECO:0000259" key="1">
    <source>
        <dbReference type="Pfam" id="PF02371"/>
    </source>
</evidence>
<dbReference type="GO" id="GO:0006313">
    <property type="term" value="P:DNA transposition"/>
    <property type="evidence" value="ECO:0007669"/>
    <property type="project" value="InterPro"/>
</dbReference>
<dbReference type="PANTHER" id="PTHR33055">
    <property type="entry name" value="TRANSPOSASE FOR INSERTION SEQUENCE ELEMENT IS1111A"/>
    <property type="match status" value="1"/>
</dbReference>
<organism evidence="2">
    <name type="scientific">marine sediment metagenome</name>
    <dbReference type="NCBI Taxonomy" id="412755"/>
    <lineage>
        <taxon>unclassified sequences</taxon>
        <taxon>metagenomes</taxon>
        <taxon>ecological metagenomes</taxon>
    </lineage>
</organism>
<dbReference type="InterPro" id="IPR047650">
    <property type="entry name" value="Transpos_IS110"/>
</dbReference>
<comment type="caution">
    <text evidence="2">The sequence shown here is derived from an EMBL/GenBank/DDBJ whole genome shotgun (WGS) entry which is preliminary data.</text>
</comment>
<dbReference type="InterPro" id="IPR003346">
    <property type="entry name" value="Transposase_20"/>
</dbReference>
<dbReference type="GO" id="GO:0004803">
    <property type="term" value="F:transposase activity"/>
    <property type="evidence" value="ECO:0007669"/>
    <property type="project" value="InterPro"/>
</dbReference>
<evidence type="ECO:0000313" key="2">
    <source>
        <dbReference type="EMBL" id="GAJ15750.1"/>
    </source>
</evidence>
<sequence>MLALLFAAEFEAVIEYRKWQPLLDVRFFRRSTVSASNLVSFTGQFTKIAIILFGVLFLQDTLRMSALGAGLAPLVAILSTLTRFACQALVVQLVAVQGQIDLLERRLCVEHRASEVSRRLETIPGIGVIGATAIAATVTDPKAFSSGREFAVWIGLVPRQSSTG</sequence>
<dbReference type="EMBL" id="BARW01028795">
    <property type="protein sequence ID" value="GAJ15750.1"/>
    <property type="molecule type" value="Genomic_DNA"/>
</dbReference>
<protein>
    <recommendedName>
        <fullName evidence="1">Transposase IS116/IS110/IS902 C-terminal domain-containing protein</fullName>
    </recommendedName>
</protein>
<proteinExistence type="predicted"/>
<feature type="non-terminal residue" evidence="2">
    <location>
        <position position="164"/>
    </location>
</feature>
<accession>X1VWS4</accession>
<dbReference type="AlphaFoldDB" id="X1VWS4"/>
<reference evidence="2" key="1">
    <citation type="journal article" date="2014" name="Front. Microbiol.">
        <title>High frequency of phylogenetically diverse reductive dehalogenase-homologous genes in deep subseafloor sedimentary metagenomes.</title>
        <authorList>
            <person name="Kawai M."/>
            <person name="Futagami T."/>
            <person name="Toyoda A."/>
            <person name="Takaki Y."/>
            <person name="Nishi S."/>
            <person name="Hori S."/>
            <person name="Arai W."/>
            <person name="Tsubouchi T."/>
            <person name="Morono Y."/>
            <person name="Uchiyama I."/>
            <person name="Ito T."/>
            <person name="Fujiyama A."/>
            <person name="Inagaki F."/>
            <person name="Takami H."/>
        </authorList>
    </citation>
    <scope>NUCLEOTIDE SEQUENCE</scope>
    <source>
        <strain evidence="2">Expedition CK06-06</strain>
    </source>
</reference>
<dbReference type="GO" id="GO:0003677">
    <property type="term" value="F:DNA binding"/>
    <property type="evidence" value="ECO:0007669"/>
    <property type="project" value="InterPro"/>
</dbReference>
<dbReference type="Pfam" id="PF02371">
    <property type="entry name" value="Transposase_20"/>
    <property type="match status" value="1"/>
</dbReference>
<dbReference type="PANTHER" id="PTHR33055:SF3">
    <property type="entry name" value="PUTATIVE TRANSPOSASE FOR IS117-RELATED"/>
    <property type="match status" value="1"/>
</dbReference>
<gene>
    <name evidence="2" type="ORF">S12H4_46407</name>
</gene>
<feature type="domain" description="Transposase IS116/IS110/IS902 C-terminal" evidence="1">
    <location>
        <begin position="118"/>
        <end position="164"/>
    </location>
</feature>